<protein>
    <submittedName>
        <fullName evidence="1">Uncharacterized protein</fullName>
    </submittedName>
</protein>
<sequence length="361" mass="40243">MKWIGTQTNPSWVWHSKERRPGAQDRRDGGSLSLTLTCHSQPRCVTSFLSHTFPARLSLQKGSSTVWTDSWTRIVACRIFPNFKATLMAPGNDLTEIVHNVSNWTSENLPQAESYLEPKYFALDLPPNVNLKDLVAALDRIPQRHYLKIFLDGKAAQLHVRTHMPSLAHGRGTALATEIFGGLTAQCVIMNGTDDDVGIESTGQGPHLDRNLSFKEGDGTLMPLSRTPTDLPSVVIEVGFSESTIVLRKDADRWMGMAGPSQVKLVILVRLHESGSRSTTKRVVIEFRERDPNNPTISCESTNCPTLEWRSATDVTDLNIPAELVYDLVPSFITAQGTPHLVTVQQVRMLLWFERLMSTMP</sequence>
<organism evidence="1 2">
    <name type="scientific">Mycena albidolilacea</name>
    <dbReference type="NCBI Taxonomy" id="1033008"/>
    <lineage>
        <taxon>Eukaryota</taxon>
        <taxon>Fungi</taxon>
        <taxon>Dikarya</taxon>
        <taxon>Basidiomycota</taxon>
        <taxon>Agaricomycotina</taxon>
        <taxon>Agaricomycetes</taxon>
        <taxon>Agaricomycetidae</taxon>
        <taxon>Agaricales</taxon>
        <taxon>Marasmiineae</taxon>
        <taxon>Mycenaceae</taxon>
        <taxon>Mycena</taxon>
    </lineage>
</organism>
<gene>
    <name evidence="1" type="ORF">DFH08DRAFT_494206</name>
</gene>
<comment type="caution">
    <text evidence="1">The sequence shown here is derived from an EMBL/GenBank/DDBJ whole genome shotgun (WGS) entry which is preliminary data.</text>
</comment>
<keyword evidence="2" id="KW-1185">Reference proteome</keyword>
<accession>A0AAD6Z4T1</accession>
<evidence type="ECO:0000313" key="1">
    <source>
        <dbReference type="EMBL" id="KAJ7307034.1"/>
    </source>
</evidence>
<dbReference type="Proteomes" id="UP001218218">
    <property type="component" value="Unassembled WGS sequence"/>
</dbReference>
<dbReference type="EMBL" id="JARIHO010000089">
    <property type="protein sequence ID" value="KAJ7307034.1"/>
    <property type="molecule type" value="Genomic_DNA"/>
</dbReference>
<name>A0AAD6Z4T1_9AGAR</name>
<dbReference type="AlphaFoldDB" id="A0AAD6Z4T1"/>
<proteinExistence type="predicted"/>
<reference evidence="1" key="1">
    <citation type="submission" date="2023-03" db="EMBL/GenBank/DDBJ databases">
        <title>Massive genome expansion in bonnet fungi (Mycena s.s.) driven by repeated elements and novel gene families across ecological guilds.</title>
        <authorList>
            <consortium name="Lawrence Berkeley National Laboratory"/>
            <person name="Harder C.B."/>
            <person name="Miyauchi S."/>
            <person name="Viragh M."/>
            <person name="Kuo A."/>
            <person name="Thoen E."/>
            <person name="Andreopoulos B."/>
            <person name="Lu D."/>
            <person name="Skrede I."/>
            <person name="Drula E."/>
            <person name="Henrissat B."/>
            <person name="Morin E."/>
            <person name="Kohler A."/>
            <person name="Barry K."/>
            <person name="LaButti K."/>
            <person name="Morin E."/>
            <person name="Salamov A."/>
            <person name="Lipzen A."/>
            <person name="Mereny Z."/>
            <person name="Hegedus B."/>
            <person name="Baldrian P."/>
            <person name="Stursova M."/>
            <person name="Weitz H."/>
            <person name="Taylor A."/>
            <person name="Grigoriev I.V."/>
            <person name="Nagy L.G."/>
            <person name="Martin F."/>
            <person name="Kauserud H."/>
        </authorList>
    </citation>
    <scope>NUCLEOTIDE SEQUENCE</scope>
    <source>
        <strain evidence="1">CBHHK002</strain>
    </source>
</reference>
<evidence type="ECO:0000313" key="2">
    <source>
        <dbReference type="Proteomes" id="UP001218218"/>
    </source>
</evidence>